<gene>
    <name evidence="2" type="ORF">GOBAR_AA03650</name>
</gene>
<evidence type="ECO:0000313" key="2">
    <source>
        <dbReference type="EMBL" id="PPS16927.1"/>
    </source>
</evidence>
<dbReference type="EMBL" id="KZ662985">
    <property type="protein sequence ID" value="PPS16927.1"/>
    <property type="molecule type" value="Genomic_DNA"/>
</dbReference>
<sequence length="224" mass="25059">MGVPCLRLCALVGALPVVRPPWSGRGRGHSLPPLVENDINWILSISSSLPLRAFGTPFFLSRRPFFGLSSPASIEPAQRREYGLEIIIELDLTRTRVCSPRFSQPRRLLLNLYRGLTPGQVLVVPLTTPFFFWGFWSCPEPCGPRSLDLGGSRARLAALPTLNTPPPPQQARPQRLRAPQRRKTKRRLVLTSVPPSRSSTLFENKRGSAYSWYIRTIIVPVVIG</sequence>
<feature type="compositionally biased region" description="Basic residues" evidence="1">
    <location>
        <begin position="174"/>
        <end position="187"/>
    </location>
</feature>
<reference evidence="2 3" key="1">
    <citation type="submission" date="2015-01" db="EMBL/GenBank/DDBJ databases">
        <title>Genome of allotetraploid Gossypium barbadense reveals genomic plasticity and fiber elongation in cotton evolution.</title>
        <authorList>
            <person name="Chen X."/>
            <person name="Liu X."/>
            <person name="Zhao B."/>
            <person name="Zheng H."/>
            <person name="Hu Y."/>
            <person name="Lu G."/>
            <person name="Yang C."/>
            <person name="Chen J."/>
            <person name="Shan C."/>
            <person name="Zhang L."/>
            <person name="Zhou Y."/>
            <person name="Wang L."/>
            <person name="Guo W."/>
            <person name="Bai Y."/>
            <person name="Ruan J."/>
            <person name="Shangguan X."/>
            <person name="Mao Y."/>
            <person name="Jiang J."/>
            <person name="Zhu Y."/>
            <person name="Lei J."/>
            <person name="Kang H."/>
            <person name="Chen S."/>
            <person name="He X."/>
            <person name="Wang R."/>
            <person name="Wang Y."/>
            <person name="Chen J."/>
            <person name="Wang L."/>
            <person name="Yu S."/>
            <person name="Wang B."/>
            <person name="Wei J."/>
            <person name="Song S."/>
            <person name="Lu X."/>
            <person name="Gao Z."/>
            <person name="Gu W."/>
            <person name="Deng X."/>
            <person name="Ma D."/>
            <person name="Wang S."/>
            <person name="Liang W."/>
            <person name="Fang L."/>
            <person name="Cai C."/>
            <person name="Zhu X."/>
            <person name="Zhou B."/>
            <person name="Zhang Y."/>
            <person name="Chen Z."/>
            <person name="Xu S."/>
            <person name="Zhu R."/>
            <person name="Wang S."/>
            <person name="Zhang T."/>
            <person name="Zhao G."/>
        </authorList>
    </citation>
    <scope>NUCLEOTIDE SEQUENCE [LARGE SCALE GENOMIC DNA]</scope>
    <source>
        <strain evidence="3">cv. Xinhai21</strain>
        <tissue evidence="2">Leaf</tissue>
    </source>
</reference>
<dbReference type="Proteomes" id="UP000239757">
    <property type="component" value="Unassembled WGS sequence"/>
</dbReference>
<feature type="region of interest" description="Disordered" evidence="1">
    <location>
        <begin position="160"/>
        <end position="187"/>
    </location>
</feature>
<accession>A0A2P5YMV0</accession>
<evidence type="ECO:0000256" key="1">
    <source>
        <dbReference type="SAM" id="MobiDB-lite"/>
    </source>
</evidence>
<name>A0A2P5YMV0_GOSBA</name>
<evidence type="ECO:0000313" key="3">
    <source>
        <dbReference type="Proteomes" id="UP000239757"/>
    </source>
</evidence>
<dbReference type="AlphaFoldDB" id="A0A2P5YMV0"/>
<protein>
    <submittedName>
        <fullName evidence="2">Uncharacterized protein</fullName>
    </submittedName>
</protein>
<proteinExistence type="predicted"/>
<organism evidence="2 3">
    <name type="scientific">Gossypium barbadense</name>
    <name type="common">Sea Island cotton</name>
    <name type="synonym">Hibiscus barbadensis</name>
    <dbReference type="NCBI Taxonomy" id="3634"/>
    <lineage>
        <taxon>Eukaryota</taxon>
        <taxon>Viridiplantae</taxon>
        <taxon>Streptophyta</taxon>
        <taxon>Embryophyta</taxon>
        <taxon>Tracheophyta</taxon>
        <taxon>Spermatophyta</taxon>
        <taxon>Magnoliopsida</taxon>
        <taxon>eudicotyledons</taxon>
        <taxon>Gunneridae</taxon>
        <taxon>Pentapetalae</taxon>
        <taxon>rosids</taxon>
        <taxon>malvids</taxon>
        <taxon>Malvales</taxon>
        <taxon>Malvaceae</taxon>
        <taxon>Malvoideae</taxon>
        <taxon>Gossypium</taxon>
    </lineage>
</organism>